<dbReference type="RefSeq" id="WP_146999960.1">
    <property type="nucleotide sequence ID" value="NZ_AZDV01000027.1"/>
</dbReference>
<accession>A0A0R1LEY0</accession>
<sequence>MSKQKKDLLNQDISSRMHLEKGYVQEPPENKSSTGKGLNVTISVTIAIVVLAGILFPLLNIF</sequence>
<keyword evidence="1" id="KW-0472">Membrane</keyword>
<dbReference type="PATRIC" id="fig|1423715.3.peg.998"/>
<dbReference type="Proteomes" id="UP000051955">
    <property type="component" value="Unassembled WGS sequence"/>
</dbReference>
<keyword evidence="3" id="KW-1185">Reference proteome</keyword>
<dbReference type="AlphaFoldDB" id="A0A0R1LEY0"/>
<comment type="caution">
    <text evidence="2">The sequence shown here is derived from an EMBL/GenBank/DDBJ whole genome shotgun (WGS) entry which is preliminary data.</text>
</comment>
<feature type="transmembrane region" description="Helical" evidence="1">
    <location>
        <begin position="38"/>
        <end position="59"/>
    </location>
</feature>
<keyword evidence="1" id="KW-0812">Transmembrane</keyword>
<dbReference type="EMBL" id="AZDV01000027">
    <property type="protein sequence ID" value="KRK94149.1"/>
    <property type="molecule type" value="Genomic_DNA"/>
</dbReference>
<evidence type="ECO:0000313" key="2">
    <source>
        <dbReference type="EMBL" id="KRK94149.1"/>
    </source>
</evidence>
<organism evidence="2 3">
    <name type="scientific">Levilactobacillus acidifarinae DSM 19394 = JCM 15949</name>
    <dbReference type="NCBI Taxonomy" id="1423715"/>
    <lineage>
        <taxon>Bacteria</taxon>
        <taxon>Bacillati</taxon>
        <taxon>Bacillota</taxon>
        <taxon>Bacilli</taxon>
        <taxon>Lactobacillales</taxon>
        <taxon>Lactobacillaceae</taxon>
        <taxon>Levilactobacillus</taxon>
    </lineage>
</organism>
<protein>
    <submittedName>
        <fullName evidence="2">Uncharacterized protein</fullName>
    </submittedName>
</protein>
<name>A0A0R1LEY0_9LACO</name>
<gene>
    <name evidence="2" type="ORF">FD25_GL000970</name>
</gene>
<keyword evidence="1" id="KW-1133">Transmembrane helix</keyword>
<evidence type="ECO:0000256" key="1">
    <source>
        <dbReference type="SAM" id="Phobius"/>
    </source>
</evidence>
<reference evidence="2 3" key="1">
    <citation type="journal article" date="2015" name="Genome Announc.">
        <title>Expanding the biotechnology potential of lactobacilli through comparative genomics of 213 strains and associated genera.</title>
        <authorList>
            <person name="Sun Z."/>
            <person name="Harris H.M."/>
            <person name="McCann A."/>
            <person name="Guo C."/>
            <person name="Argimon S."/>
            <person name="Zhang W."/>
            <person name="Yang X."/>
            <person name="Jeffery I.B."/>
            <person name="Cooney J.C."/>
            <person name="Kagawa T.F."/>
            <person name="Liu W."/>
            <person name="Song Y."/>
            <person name="Salvetti E."/>
            <person name="Wrobel A."/>
            <person name="Rasinkangas P."/>
            <person name="Parkhill J."/>
            <person name="Rea M.C."/>
            <person name="O'Sullivan O."/>
            <person name="Ritari J."/>
            <person name="Douillard F.P."/>
            <person name="Paul Ross R."/>
            <person name="Yang R."/>
            <person name="Briner A.E."/>
            <person name="Felis G.E."/>
            <person name="de Vos W.M."/>
            <person name="Barrangou R."/>
            <person name="Klaenhammer T.R."/>
            <person name="Caufield P.W."/>
            <person name="Cui Y."/>
            <person name="Zhang H."/>
            <person name="O'Toole P.W."/>
        </authorList>
    </citation>
    <scope>NUCLEOTIDE SEQUENCE [LARGE SCALE GENOMIC DNA]</scope>
    <source>
        <strain evidence="2 3">DSM 19394</strain>
    </source>
</reference>
<evidence type="ECO:0000313" key="3">
    <source>
        <dbReference type="Proteomes" id="UP000051955"/>
    </source>
</evidence>
<proteinExistence type="predicted"/>